<feature type="region of interest" description="Disordered" evidence="1">
    <location>
        <begin position="1"/>
        <end position="23"/>
    </location>
</feature>
<dbReference type="RefSeq" id="WP_378059777.1">
    <property type="nucleotide sequence ID" value="NZ_JBHSIS010000020.1"/>
</dbReference>
<accession>A0ABV9S7V9</accession>
<protein>
    <submittedName>
        <fullName evidence="3">DUF6292 family protein</fullName>
    </submittedName>
</protein>
<keyword evidence="4" id="KW-1185">Reference proteome</keyword>
<dbReference type="InterPro" id="IPR046259">
    <property type="entry name" value="DUF6292"/>
</dbReference>
<comment type="caution">
    <text evidence="3">The sequence shown here is derived from an EMBL/GenBank/DDBJ whole genome shotgun (WGS) entry which is preliminary data.</text>
</comment>
<evidence type="ECO:0000259" key="2">
    <source>
        <dbReference type="Pfam" id="PF19809"/>
    </source>
</evidence>
<gene>
    <name evidence="3" type="ORF">ACFPCV_30070</name>
</gene>
<feature type="compositionally biased region" description="Basic and acidic residues" evidence="1">
    <location>
        <begin position="12"/>
        <end position="23"/>
    </location>
</feature>
<reference evidence="4" key="1">
    <citation type="journal article" date="2019" name="Int. J. Syst. Evol. Microbiol.">
        <title>The Global Catalogue of Microorganisms (GCM) 10K type strain sequencing project: providing services to taxonomists for standard genome sequencing and annotation.</title>
        <authorList>
            <consortium name="The Broad Institute Genomics Platform"/>
            <consortium name="The Broad Institute Genome Sequencing Center for Infectious Disease"/>
            <person name="Wu L."/>
            <person name="Ma J."/>
        </authorList>
    </citation>
    <scope>NUCLEOTIDE SEQUENCE [LARGE SCALE GENOMIC DNA]</scope>
    <source>
        <strain evidence="4">ZS-22-S1</strain>
    </source>
</reference>
<evidence type="ECO:0000313" key="4">
    <source>
        <dbReference type="Proteomes" id="UP001595859"/>
    </source>
</evidence>
<proteinExistence type="predicted"/>
<evidence type="ECO:0000256" key="1">
    <source>
        <dbReference type="SAM" id="MobiDB-lite"/>
    </source>
</evidence>
<dbReference type="Pfam" id="PF19809">
    <property type="entry name" value="DUF6292"/>
    <property type="match status" value="1"/>
</dbReference>
<name>A0ABV9S7V9_9PSEU</name>
<evidence type="ECO:0000313" key="3">
    <source>
        <dbReference type="EMBL" id="MFC4857767.1"/>
    </source>
</evidence>
<feature type="domain" description="DUF6292" evidence="2">
    <location>
        <begin position="67"/>
        <end position="153"/>
    </location>
</feature>
<organism evidence="3 4">
    <name type="scientific">Actinophytocola glycyrrhizae</name>
    <dbReference type="NCBI Taxonomy" id="2044873"/>
    <lineage>
        <taxon>Bacteria</taxon>
        <taxon>Bacillati</taxon>
        <taxon>Actinomycetota</taxon>
        <taxon>Actinomycetes</taxon>
        <taxon>Pseudonocardiales</taxon>
        <taxon>Pseudonocardiaceae</taxon>
    </lineage>
</organism>
<dbReference type="EMBL" id="JBHSIS010000020">
    <property type="protein sequence ID" value="MFC4857767.1"/>
    <property type="molecule type" value="Genomic_DNA"/>
</dbReference>
<sequence>MTSTPRAQFVEARTRAERERTDQQQRAVRTVAGNARDHTEYTALLAMLGLKDPAPQPLPLSRRLADYVHQVAEVIGVPADAVGHEVTDTATAYIALAQRCVAQPDHDLMLVWDERLGWYIAAETAPTESPIVMAYLAGEAVPPPAAVARFVTDTADGRHMCLIRPVLPPAERTALAEKMAAH</sequence>
<dbReference type="Proteomes" id="UP001595859">
    <property type="component" value="Unassembled WGS sequence"/>
</dbReference>